<protein>
    <submittedName>
        <fullName evidence="6">Universal stress protein</fullName>
    </submittedName>
</protein>
<dbReference type="Proteomes" id="UP000536835">
    <property type="component" value="Unassembled WGS sequence"/>
</dbReference>
<evidence type="ECO:0000256" key="4">
    <source>
        <dbReference type="ARBA" id="ARBA00037131"/>
    </source>
</evidence>
<dbReference type="InterPro" id="IPR006015">
    <property type="entry name" value="Universal_stress_UspA"/>
</dbReference>
<feature type="domain" description="UspA" evidence="5">
    <location>
        <begin position="3"/>
        <end position="134"/>
    </location>
</feature>
<dbReference type="Gene3D" id="3.40.50.12370">
    <property type="match status" value="1"/>
</dbReference>
<evidence type="ECO:0000256" key="3">
    <source>
        <dbReference type="ARBA" id="ARBA00022490"/>
    </source>
</evidence>
<feature type="domain" description="UspA" evidence="5">
    <location>
        <begin position="161"/>
        <end position="297"/>
    </location>
</feature>
<comment type="subcellular location">
    <subcellularLocation>
        <location evidence="1">Cytoplasm</location>
    </subcellularLocation>
</comment>
<comment type="caution">
    <text evidence="6">The sequence shown here is derived from an EMBL/GenBank/DDBJ whole genome shotgun (WGS) entry which is preliminary data.</text>
</comment>
<proteinExistence type="inferred from homology"/>
<dbReference type="CDD" id="cd00293">
    <property type="entry name" value="USP-like"/>
    <property type="match status" value="1"/>
</dbReference>
<name>A0A7Y3RKK9_9PROT</name>
<dbReference type="SUPFAM" id="SSF52402">
    <property type="entry name" value="Adenine nucleotide alpha hydrolases-like"/>
    <property type="match status" value="2"/>
</dbReference>
<evidence type="ECO:0000313" key="6">
    <source>
        <dbReference type="EMBL" id="NNU15797.1"/>
    </source>
</evidence>
<comment type="similarity">
    <text evidence="2">Belongs to the universal stress protein A family.</text>
</comment>
<evidence type="ECO:0000256" key="2">
    <source>
        <dbReference type="ARBA" id="ARBA00008791"/>
    </source>
</evidence>
<dbReference type="InterPro" id="IPR006016">
    <property type="entry name" value="UspA"/>
</dbReference>
<dbReference type="Pfam" id="PF00582">
    <property type="entry name" value="Usp"/>
    <property type="match status" value="2"/>
</dbReference>
<evidence type="ECO:0000256" key="1">
    <source>
        <dbReference type="ARBA" id="ARBA00004496"/>
    </source>
</evidence>
<dbReference type="PANTHER" id="PTHR47892">
    <property type="entry name" value="UNIVERSAL STRESS PROTEIN E"/>
    <property type="match status" value="1"/>
</dbReference>
<sequence length="312" mass="33265">MTFQNILLVAGPDADLDGARALIPQARGRGATVSSLGVVSRMPTAGAASIVSDAARGLEARYAEQLGETLSAMAEPASPPRIGYPAEDAAHVAAEKGADLIVTPGIGSESAESLFGSSGKKLLRKSSAPVLILRKGITDGNIGLALEAPVDEGDAISNLNDHLVDEAVKAAKLVGKSEVQLFHVWTSGGAEIFEHPRVGLSPEAVRRSVDAWEENRRDWLFRYAQEATERYKSEGISFHARLLMGPLHSALPDAIKDYSVSLMVLGTANRKGLAGLFIGNTAEWLIDRIETSLLVVKPQDTAELLRELALRR</sequence>
<organism evidence="6 7">
    <name type="scientific">Parvularcula mediterranea</name>
    <dbReference type="NCBI Taxonomy" id="2732508"/>
    <lineage>
        <taxon>Bacteria</taxon>
        <taxon>Pseudomonadati</taxon>
        <taxon>Pseudomonadota</taxon>
        <taxon>Alphaproteobacteria</taxon>
        <taxon>Parvularculales</taxon>
        <taxon>Parvularculaceae</taxon>
        <taxon>Parvularcula</taxon>
    </lineage>
</organism>
<keyword evidence="7" id="KW-1185">Reference proteome</keyword>
<gene>
    <name evidence="6" type="ORF">HK107_05615</name>
</gene>
<dbReference type="PRINTS" id="PR01438">
    <property type="entry name" value="UNVRSLSTRESS"/>
</dbReference>
<dbReference type="AlphaFoldDB" id="A0A7Y3RKK9"/>
<dbReference type="RefSeq" id="WP_173197523.1">
    <property type="nucleotide sequence ID" value="NZ_JABFCX010000002.1"/>
</dbReference>
<dbReference type="PANTHER" id="PTHR47892:SF1">
    <property type="entry name" value="UNIVERSAL STRESS PROTEIN E"/>
    <property type="match status" value="1"/>
</dbReference>
<reference evidence="6 7" key="1">
    <citation type="submission" date="2020-05" db="EMBL/GenBank/DDBJ databases">
        <title>Parvularcula mediterraneae sp. nov., isolated from polypropylene straw from shallow seawater of the seashore of Laganas in Zakynthos island, Greece.</title>
        <authorList>
            <person name="Szabo I."/>
            <person name="Al-Omari J."/>
            <person name="Rado J."/>
            <person name="Szerdahelyi G.S."/>
        </authorList>
    </citation>
    <scope>NUCLEOTIDE SEQUENCE [LARGE SCALE GENOMIC DNA]</scope>
    <source>
        <strain evidence="6 7">ZS-1/3</strain>
    </source>
</reference>
<dbReference type="EMBL" id="JABFCX010000002">
    <property type="protein sequence ID" value="NNU15797.1"/>
    <property type="molecule type" value="Genomic_DNA"/>
</dbReference>
<evidence type="ECO:0000259" key="5">
    <source>
        <dbReference type="Pfam" id="PF00582"/>
    </source>
</evidence>
<comment type="function">
    <text evidence="4">Required for resistance to DNA-damaging agents.</text>
</comment>
<accession>A0A7Y3RKK9</accession>
<evidence type="ECO:0000313" key="7">
    <source>
        <dbReference type="Proteomes" id="UP000536835"/>
    </source>
</evidence>
<keyword evidence="3" id="KW-0963">Cytoplasm</keyword>
<dbReference type="GO" id="GO:0005737">
    <property type="term" value="C:cytoplasm"/>
    <property type="evidence" value="ECO:0007669"/>
    <property type="project" value="UniProtKB-SubCell"/>
</dbReference>